<dbReference type="EMBL" id="CP015367">
    <property type="protein sequence ID" value="APT32790.1"/>
    <property type="molecule type" value="Genomic_DNA"/>
</dbReference>
<feature type="transmembrane region" description="Helical" evidence="1">
    <location>
        <begin position="83"/>
        <end position="100"/>
    </location>
</feature>
<organism evidence="4 6">
    <name type="scientific">Methylobacterium phyllosphaerae</name>
    <dbReference type="NCBI Taxonomy" id="418223"/>
    <lineage>
        <taxon>Bacteria</taxon>
        <taxon>Pseudomonadati</taxon>
        <taxon>Pseudomonadota</taxon>
        <taxon>Alphaproteobacteria</taxon>
        <taxon>Hyphomicrobiales</taxon>
        <taxon>Methylobacteriaceae</taxon>
        <taxon>Methylobacterium</taxon>
    </lineage>
</organism>
<reference evidence="4 6" key="2">
    <citation type="submission" date="2016-10" db="EMBL/GenBank/DDBJ databases">
        <authorList>
            <person name="Varghese N."/>
            <person name="Submissions S."/>
        </authorList>
    </citation>
    <scope>NUCLEOTIDE SEQUENCE [LARGE SCALE GENOMIC DNA]</scope>
    <source>
        <strain evidence="4 6">CBMB27</strain>
    </source>
</reference>
<dbReference type="KEGG" id="mphy:MCBMB27_03499"/>
<dbReference type="AlphaFoldDB" id="A0AAE8L8T8"/>
<evidence type="ECO:0000313" key="5">
    <source>
        <dbReference type="Proteomes" id="UP000185487"/>
    </source>
</evidence>
<dbReference type="Pfam" id="PF03779">
    <property type="entry name" value="SPW"/>
    <property type="match status" value="1"/>
</dbReference>
<keyword evidence="5" id="KW-1185">Reference proteome</keyword>
<proteinExistence type="predicted"/>
<reference evidence="3 5" key="1">
    <citation type="submission" date="2016-04" db="EMBL/GenBank/DDBJ databases">
        <title>Complete genome sequencing and analysis of CBMB27, Methylobacterium phyllosphaerae isolated from leaf tissues of rice (Oryza sativa L.).</title>
        <authorList>
            <person name="Lee Y."/>
            <person name="Hwangbo K."/>
            <person name="Chung H."/>
            <person name="Yoo J."/>
            <person name="Kim K.Y."/>
            <person name="Sa T.M."/>
            <person name="Um Y."/>
            <person name="Madhaiyan M."/>
        </authorList>
    </citation>
    <scope>NUCLEOTIDE SEQUENCE [LARGE SCALE GENOMIC DNA]</scope>
    <source>
        <strain evidence="3 5">CBMB27</strain>
    </source>
</reference>
<gene>
    <name evidence="3" type="ORF">MCBMB27_03499</name>
    <name evidence="4" type="ORF">SAMN05192567_1272</name>
</gene>
<keyword evidence="1" id="KW-0472">Membrane</keyword>
<feature type="transmembrane region" description="Helical" evidence="1">
    <location>
        <begin position="51"/>
        <end position="71"/>
    </location>
</feature>
<dbReference type="Proteomes" id="UP000199140">
    <property type="component" value="Unassembled WGS sequence"/>
</dbReference>
<protein>
    <submittedName>
        <fullName evidence="4">SPW repeat-containing protein</fullName>
    </submittedName>
</protein>
<feature type="transmembrane region" description="Helical" evidence="1">
    <location>
        <begin position="132"/>
        <end position="150"/>
    </location>
</feature>
<dbReference type="EMBL" id="FOPK01000027">
    <property type="protein sequence ID" value="SFH48173.1"/>
    <property type="molecule type" value="Genomic_DNA"/>
</dbReference>
<evidence type="ECO:0000259" key="2">
    <source>
        <dbReference type="Pfam" id="PF03779"/>
    </source>
</evidence>
<name>A0AAE8L8T8_9HYPH</name>
<keyword evidence="1" id="KW-1133">Transmembrane helix</keyword>
<evidence type="ECO:0000313" key="3">
    <source>
        <dbReference type="EMBL" id="APT32790.1"/>
    </source>
</evidence>
<evidence type="ECO:0000313" key="6">
    <source>
        <dbReference type="Proteomes" id="UP000199140"/>
    </source>
</evidence>
<feature type="transmembrane region" description="Helical" evidence="1">
    <location>
        <begin position="107"/>
        <end position="126"/>
    </location>
</feature>
<keyword evidence="1" id="KW-0812">Transmembrane</keyword>
<evidence type="ECO:0000313" key="4">
    <source>
        <dbReference type="EMBL" id="SFH48173.1"/>
    </source>
</evidence>
<dbReference type="InterPro" id="IPR005530">
    <property type="entry name" value="SPW"/>
</dbReference>
<dbReference type="Proteomes" id="UP000185487">
    <property type="component" value="Chromosome"/>
</dbReference>
<feature type="domain" description="SPW repeat-containing integral membrane" evidence="2">
    <location>
        <begin position="53"/>
        <end position="147"/>
    </location>
</feature>
<sequence>MYRRTNTETLKIGKAAGRLPLVLRTPAQSGRRGPFVRGKPMRTIENRTEDMIPNALNILLGITLVLAPWYLELSYDSAAARNAFLSGGAITVVALLALGRTYDWEEYLNLALGLWAAMAPWALGFAETRGAMGVHVGVGLAVAALAAFELRRLYVSPQARSV</sequence>
<accession>A0AAE8L8T8</accession>
<evidence type="ECO:0000256" key="1">
    <source>
        <dbReference type="SAM" id="Phobius"/>
    </source>
</evidence>